<reference evidence="2" key="1">
    <citation type="journal article" date="2023" name="Mol. Phylogenet. Evol.">
        <title>Genome-scale phylogeny and comparative genomics of the fungal order Sordariales.</title>
        <authorList>
            <person name="Hensen N."/>
            <person name="Bonometti L."/>
            <person name="Westerberg I."/>
            <person name="Brannstrom I.O."/>
            <person name="Guillou S."/>
            <person name="Cros-Aarteil S."/>
            <person name="Calhoun S."/>
            <person name="Haridas S."/>
            <person name="Kuo A."/>
            <person name="Mondo S."/>
            <person name="Pangilinan J."/>
            <person name="Riley R."/>
            <person name="LaButti K."/>
            <person name="Andreopoulos B."/>
            <person name="Lipzen A."/>
            <person name="Chen C."/>
            <person name="Yan M."/>
            <person name="Daum C."/>
            <person name="Ng V."/>
            <person name="Clum A."/>
            <person name="Steindorff A."/>
            <person name="Ohm R.A."/>
            <person name="Martin F."/>
            <person name="Silar P."/>
            <person name="Natvig D.O."/>
            <person name="Lalanne C."/>
            <person name="Gautier V."/>
            <person name="Ament-Velasquez S.L."/>
            <person name="Kruys A."/>
            <person name="Hutchinson M.I."/>
            <person name="Powell A.J."/>
            <person name="Barry K."/>
            <person name="Miller A.N."/>
            <person name="Grigoriev I.V."/>
            <person name="Debuchy R."/>
            <person name="Gladieux P."/>
            <person name="Hiltunen Thoren M."/>
            <person name="Johannesson H."/>
        </authorList>
    </citation>
    <scope>NUCLEOTIDE SEQUENCE</scope>
    <source>
        <strain evidence="2">CBS 560.94</strain>
    </source>
</reference>
<dbReference type="AlphaFoldDB" id="A0AAE0JMZ4"/>
<dbReference type="RefSeq" id="XP_062685980.1">
    <property type="nucleotide sequence ID" value="XM_062821627.1"/>
</dbReference>
<proteinExistence type="predicted"/>
<accession>A0AAE0JMZ4</accession>
<protein>
    <submittedName>
        <fullName evidence="2">Uncharacterized protein</fullName>
    </submittedName>
</protein>
<dbReference type="GeneID" id="87858781"/>
<sequence>MAQDDNSVNQSQNVSDEKQQYKFGAVEIGIIVASCAILVSFFVGRFYIRRLQRRRQLDMEFQARQRDLEALYEEDCKQRVTSMVSDTGSAEAPILKGNITIQSKINNESEKQVPKPPLWRYINSKHPRNGSVTLVIPLHNRDK</sequence>
<reference evidence="2" key="2">
    <citation type="submission" date="2023-06" db="EMBL/GenBank/DDBJ databases">
        <authorList>
            <consortium name="Lawrence Berkeley National Laboratory"/>
            <person name="Haridas S."/>
            <person name="Hensen N."/>
            <person name="Bonometti L."/>
            <person name="Westerberg I."/>
            <person name="Brannstrom I.O."/>
            <person name="Guillou S."/>
            <person name="Cros-Aarteil S."/>
            <person name="Calhoun S."/>
            <person name="Kuo A."/>
            <person name="Mondo S."/>
            <person name="Pangilinan J."/>
            <person name="Riley R."/>
            <person name="Labutti K."/>
            <person name="Andreopoulos B."/>
            <person name="Lipzen A."/>
            <person name="Chen C."/>
            <person name="Yanf M."/>
            <person name="Daum C."/>
            <person name="Ng V."/>
            <person name="Clum A."/>
            <person name="Steindorff A."/>
            <person name="Ohm R."/>
            <person name="Martin F."/>
            <person name="Silar P."/>
            <person name="Natvig D."/>
            <person name="Lalanne C."/>
            <person name="Gautier V."/>
            <person name="Ament-Velasquez S.L."/>
            <person name="Kruys A."/>
            <person name="Hutchinson M.I."/>
            <person name="Powell A.J."/>
            <person name="Barry K."/>
            <person name="Miller A.N."/>
            <person name="Grigoriev I.V."/>
            <person name="Debuchy R."/>
            <person name="Gladieux P."/>
            <person name="Thoren M.H."/>
            <person name="Johannesson H."/>
        </authorList>
    </citation>
    <scope>NUCLEOTIDE SEQUENCE</scope>
    <source>
        <strain evidence="2">CBS 560.94</strain>
    </source>
</reference>
<evidence type="ECO:0000313" key="2">
    <source>
        <dbReference type="EMBL" id="KAK3354602.1"/>
    </source>
</evidence>
<evidence type="ECO:0000256" key="1">
    <source>
        <dbReference type="SAM" id="Phobius"/>
    </source>
</evidence>
<name>A0AAE0JMZ4_9PEZI</name>
<comment type="caution">
    <text evidence="2">The sequence shown here is derived from an EMBL/GenBank/DDBJ whole genome shotgun (WGS) entry which is preliminary data.</text>
</comment>
<keyword evidence="1" id="KW-0812">Transmembrane</keyword>
<organism evidence="2 3">
    <name type="scientific">Neurospora tetraspora</name>
    <dbReference type="NCBI Taxonomy" id="94610"/>
    <lineage>
        <taxon>Eukaryota</taxon>
        <taxon>Fungi</taxon>
        <taxon>Dikarya</taxon>
        <taxon>Ascomycota</taxon>
        <taxon>Pezizomycotina</taxon>
        <taxon>Sordariomycetes</taxon>
        <taxon>Sordariomycetidae</taxon>
        <taxon>Sordariales</taxon>
        <taxon>Sordariaceae</taxon>
        <taxon>Neurospora</taxon>
    </lineage>
</organism>
<evidence type="ECO:0000313" key="3">
    <source>
        <dbReference type="Proteomes" id="UP001278500"/>
    </source>
</evidence>
<dbReference type="Proteomes" id="UP001278500">
    <property type="component" value="Unassembled WGS sequence"/>
</dbReference>
<gene>
    <name evidence="2" type="ORF">B0H65DRAFT_18995</name>
</gene>
<dbReference type="EMBL" id="JAUEPP010000001">
    <property type="protein sequence ID" value="KAK3354602.1"/>
    <property type="molecule type" value="Genomic_DNA"/>
</dbReference>
<feature type="transmembrane region" description="Helical" evidence="1">
    <location>
        <begin position="28"/>
        <end position="48"/>
    </location>
</feature>
<keyword evidence="1" id="KW-0472">Membrane</keyword>
<keyword evidence="1" id="KW-1133">Transmembrane helix</keyword>
<keyword evidence="3" id="KW-1185">Reference proteome</keyword>